<dbReference type="EMBL" id="JALNTZ010000007">
    <property type="protein sequence ID" value="KAJ3644871.1"/>
    <property type="molecule type" value="Genomic_DNA"/>
</dbReference>
<dbReference type="AlphaFoldDB" id="A0AA38M652"/>
<keyword evidence="3" id="KW-1185">Reference proteome</keyword>
<proteinExistence type="predicted"/>
<dbReference type="Proteomes" id="UP001168821">
    <property type="component" value="Unassembled WGS sequence"/>
</dbReference>
<accession>A0AA38M652</accession>
<feature type="region of interest" description="Disordered" evidence="1">
    <location>
        <begin position="73"/>
        <end position="100"/>
    </location>
</feature>
<evidence type="ECO:0000313" key="2">
    <source>
        <dbReference type="EMBL" id="KAJ3644871.1"/>
    </source>
</evidence>
<sequence length="100" mass="10324">MNGDMPDAHSLPPGRLLLFGRCTWCNAAGAATAAASATAVHCADLHSACGSRGYLVPAADGLGRDRAMGEEFDLWGPRPGRSNGRGGLEGLLGSRGEKWT</sequence>
<protein>
    <submittedName>
        <fullName evidence="2">Uncharacterized protein</fullName>
    </submittedName>
</protein>
<comment type="caution">
    <text evidence="2">The sequence shown here is derived from an EMBL/GenBank/DDBJ whole genome shotgun (WGS) entry which is preliminary data.</text>
</comment>
<reference evidence="2" key="1">
    <citation type="journal article" date="2023" name="G3 (Bethesda)">
        <title>Whole genome assemblies of Zophobas morio and Tenebrio molitor.</title>
        <authorList>
            <person name="Kaur S."/>
            <person name="Stinson S.A."/>
            <person name="diCenzo G.C."/>
        </authorList>
    </citation>
    <scope>NUCLEOTIDE SEQUENCE</scope>
    <source>
        <strain evidence="2">QUZm001</strain>
    </source>
</reference>
<name>A0AA38M652_9CUCU</name>
<evidence type="ECO:0000313" key="3">
    <source>
        <dbReference type="Proteomes" id="UP001168821"/>
    </source>
</evidence>
<organism evidence="2 3">
    <name type="scientific">Zophobas morio</name>
    <dbReference type="NCBI Taxonomy" id="2755281"/>
    <lineage>
        <taxon>Eukaryota</taxon>
        <taxon>Metazoa</taxon>
        <taxon>Ecdysozoa</taxon>
        <taxon>Arthropoda</taxon>
        <taxon>Hexapoda</taxon>
        <taxon>Insecta</taxon>
        <taxon>Pterygota</taxon>
        <taxon>Neoptera</taxon>
        <taxon>Endopterygota</taxon>
        <taxon>Coleoptera</taxon>
        <taxon>Polyphaga</taxon>
        <taxon>Cucujiformia</taxon>
        <taxon>Tenebrionidae</taxon>
        <taxon>Zophobas</taxon>
    </lineage>
</organism>
<gene>
    <name evidence="2" type="ORF">Zmor_022572</name>
</gene>
<evidence type="ECO:0000256" key="1">
    <source>
        <dbReference type="SAM" id="MobiDB-lite"/>
    </source>
</evidence>